<dbReference type="Proteomes" id="UP001065174">
    <property type="component" value="Chromosome"/>
</dbReference>
<accession>A0ABY6CLB5</accession>
<proteinExistence type="predicted"/>
<dbReference type="RefSeq" id="WP_262308746.1">
    <property type="nucleotide sequence ID" value="NZ_CP106679.1"/>
</dbReference>
<dbReference type="InterPro" id="IPR037401">
    <property type="entry name" value="SnoaL-like"/>
</dbReference>
<dbReference type="Gene3D" id="3.10.450.50">
    <property type="match status" value="1"/>
</dbReference>
<gene>
    <name evidence="2" type="ORF">N6H18_13210</name>
</gene>
<evidence type="ECO:0000313" key="2">
    <source>
        <dbReference type="EMBL" id="UXP31307.1"/>
    </source>
</evidence>
<dbReference type="SUPFAM" id="SSF54427">
    <property type="entry name" value="NTF2-like"/>
    <property type="match status" value="1"/>
</dbReference>
<keyword evidence="3" id="KW-1185">Reference proteome</keyword>
<reference evidence="2" key="1">
    <citation type="submission" date="2022-09" db="EMBL/GenBank/DDBJ databases">
        <title>Comparative genomics and taxonomic characterization of three novel marine species of genus Reichenbachiella exhibiting antioxidant and polysaccharide degradation activities.</title>
        <authorList>
            <person name="Muhammad N."/>
            <person name="Lee Y.-J."/>
            <person name="Ko J."/>
            <person name="Kim S.-G."/>
        </authorList>
    </citation>
    <scope>NUCLEOTIDE SEQUENCE</scope>
    <source>
        <strain evidence="2">BKB1-1</strain>
    </source>
</reference>
<protein>
    <submittedName>
        <fullName evidence="2">Nuclear transport factor 2 family protein</fullName>
    </submittedName>
</protein>
<evidence type="ECO:0000259" key="1">
    <source>
        <dbReference type="Pfam" id="PF13474"/>
    </source>
</evidence>
<name>A0ABY6CLB5_9BACT</name>
<dbReference type="InterPro" id="IPR032710">
    <property type="entry name" value="NTF2-like_dom_sf"/>
</dbReference>
<sequence>MFLVSLLFILTIRSYGQEKEIGQLLNKWHLAAAHADLEAYFEFMADDGYYLGTDQFEVWTKDEFYGFCKPYFDQKKTWDFTVERRKIFLTEDKKTAWFEEVLSTWMGSCRGSGVLVLTEEGWKLKQYNLAVLVSNDDIQDYLKILKEK</sequence>
<evidence type="ECO:0000313" key="3">
    <source>
        <dbReference type="Proteomes" id="UP001065174"/>
    </source>
</evidence>
<organism evidence="2 3">
    <name type="scientific">Reichenbachiella agarivorans</name>
    <dbReference type="NCBI Taxonomy" id="2979464"/>
    <lineage>
        <taxon>Bacteria</taxon>
        <taxon>Pseudomonadati</taxon>
        <taxon>Bacteroidota</taxon>
        <taxon>Cytophagia</taxon>
        <taxon>Cytophagales</taxon>
        <taxon>Reichenbachiellaceae</taxon>
        <taxon>Reichenbachiella</taxon>
    </lineage>
</organism>
<feature type="domain" description="SnoaL-like" evidence="1">
    <location>
        <begin position="22"/>
        <end position="132"/>
    </location>
</feature>
<dbReference type="EMBL" id="CP106679">
    <property type="protein sequence ID" value="UXP31307.1"/>
    <property type="molecule type" value="Genomic_DNA"/>
</dbReference>
<dbReference type="Pfam" id="PF13474">
    <property type="entry name" value="SnoaL_3"/>
    <property type="match status" value="1"/>
</dbReference>